<gene>
    <name evidence="2" type="ORF">HLI_08580</name>
</gene>
<dbReference type="Proteomes" id="UP000287756">
    <property type="component" value="Chromosome"/>
</dbReference>
<dbReference type="InterPro" id="IPR007345">
    <property type="entry name" value="Polysacch_pyruvyl_Trfase"/>
</dbReference>
<accession>A0A410MC78</accession>
<evidence type="ECO:0000313" key="2">
    <source>
        <dbReference type="EMBL" id="QAS52283.1"/>
    </source>
</evidence>
<dbReference type="RefSeq" id="WP_128524575.1">
    <property type="nucleotide sequence ID" value="NZ_CANLVY010000002.1"/>
</dbReference>
<proteinExistence type="predicted"/>
<reference evidence="2 3" key="1">
    <citation type="submission" date="2018-01" db="EMBL/GenBank/DDBJ databases">
        <title>The whole genome sequencing and assembly of Halobacillus litoralis ERB031 strain.</title>
        <authorList>
            <person name="Lee S.-J."/>
            <person name="Park M.-K."/>
            <person name="Kim J.-Y."/>
            <person name="Lee Y.-J."/>
            <person name="Yi H."/>
            <person name="Bahn Y.-S."/>
            <person name="Kim J.F."/>
            <person name="Lee D.-W."/>
        </authorList>
    </citation>
    <scope>NUCLEOTIDE SEQUENCE [LARGE SCALE GENOMIC DNA]</scope>
    <source>
        <strain evidence="2 3">ERB 031</strain>
    </source>
</reference>
<evidence type="ECO:0000259" key="1">
    <source>
        <dbReference type="Pfam" id="PF04230"/>
    </source>
</evidence>
<dbReference type="EMBL" id="CP026118">
    <property type="protein sequence ID" value="QAS52283.1"/>
    <property type="molecule type" value="Genomic_DNA"/>
</dbReference>
<name>A0A410MC78_9BACI</name>
<protein>
    <recommendedName>
        <fullName evidence="1">Polysaccharide pyruvyl transferase domain-containing protein</fullName>
    </recommendedName>
</protein>
<sequence length="374" mass="42770">MKALHIASFNGNIGDIINHAGFDAQFKKNVCNNIEFVREEIRDYYKVRSHKSFNTEKFIKLANSFDLIVIGGGNFLSPWLEISNNGTTFDISIDNLKKIKTPILFNAVGCEGSLGYSESTIHNIREFLDHILLSEASDNYFFTVRNDGSYSFIKNVIGKKYSNKVFEIPDNGFFCPTENFQLSNDNEKILGISISEDRLKAKLSPDEYQSFIKKLTTIISFYVKESYNIKFIPHTFNDYKLLVDLFDYLEDSILRNNITVSELQTNSKSGKEVIGSYVNCNQAIVMRFHASISCVRLNIPFVALTLDQRLLALFNSLDLENIFNINENFSAFDIIGHFKKSSHNHADLLDQLYISHSYIFKSIKRWVNTHVASG</sequence>
<evidence type="ECO:0000313" key="3">
    <source>
        <dbReference type="Proteomes" id="UP000287756"/>
    </source>
</evidence>
<dbReference type="KEGG" id="hli:HLI_08580"/>
<organism evidence="2 3">
    <name type="scientific">Halobacillus litoralis</name>
    <dbReference type="NCBI Taxonomy" id="45668"/>
    <lineage>
        <taxon>Bacteria</taxon>
        <taxon>Bacillati</taxon>
        <taxon>Bacillota</taxon>
        <taxon>Bacilli</taxon>
        <taxon>Bacillales</taxon>
        <taxon>Bacillaceae</taxon>
        <taxon>Halobacillus</taxon>
    </lineage>
</organism>
<dbReference type="AlphaFoldDB" id="A0A410MC78"/>
<dbReference type="Pfam" id="PF04230">
    <property type="entry name" value="PS_pyruv_trans"/>
    <property type="match status" value="1"/>
</dbReference>
<feature type="domain" description="Polysaccharide pyruvyl transferase" evidence="1">
    <location>
        <begin position="12"/>
        <end position="306"/>
    </location>
</feature>
<dbReference type="OrthoDB" id="2522120at2"/>